<comment type="caution">
    <text evidence="9">The sequence shown here is derived from an EMBL/GenBank/DDBJ whole genome shotgun (WGS) entry which is preliminary data.</text>
</comment>
<evidence type="ECO:0000256" key="7">
    <source>
        <dbReference type="SAM" id="MobiDB-lite"/>
    </source>
</evidence>
<name>A0A8J3WJB7_9ACTN</name>
<dbReference type="InterPro" id="IPR011009">
    <property type="entry name" value="Kinase-like_dom_sf"/>
</dbReference>
<keyword evidence="2" id="KW-0808">Transferase</keyword>
<dbReference type="PROSITE" id="PS50011">
    <property type="entry name" value="PROTEIN_KINASE_DOM"/>
    <property type="match status" value="1"/>
</dbReference>
<dbReference type="PROSITE" id="PS00108">
    <property type="entry name" value="PROTEIN_KINASE_ST"/>
    <property type="match status" value="1"/>
</dbReference>
<dbReference type="PANTHER" id="PTHR43289:SF34">
    <property type="entry name" value="SERINE_THREONINE-PROTEIN KINASE YBDM-RELATED"/>
    <property type="match status" value="1"/>
</dbReference>
<evidence type="ECO:0000313" key="10">
    <source>
        <dbReference type="Proteomes" id="UP000619788"/>
    </source>
</evidence>
<evidence type="ECO:0000259" key="8">
    <source>
        <dbReference type="PROSITE" id="PS50011"/>
    </source>
</evidence>
<accession>A0A8J3WJB7</accession>
<evidence type="ECO:0000256" key="6">
    <source>
        <dbReference type="ARBA" id="ARBA00022840"/>
    </source>
</evidence>
<keyword evidence="3" id="KW-0732">Signal</keyword>
<keyword evidence="5" id="KW-0418">Kinase</keyword>
<evidence type="ECO:0000256" key="5">
    <source>
        <dbReference type="ARBA" id="ARBA00022777"/>
    </source>
</evidence>
<dbReference type="CDD" id="cd14014">
    <property type="entry name" value="STKc_PknB_like"/>
    <property type="match status" value="1"/>
</dbReference>
<dbReference type="SMART" id="SM00062">
    <property type="entry name" value="PBPb"/>
    <property type="match status" value="1"/>
</dbReference>
<dbReference type="Gene3D" id="3.40.190.10">
    <property type="entry name" value="Periplasmic binding protein-like II"/>
    <property type="match status" value="2"/>
</dbReference>
<dbReference type="GO" id="GO:0004674">
    <property type="term" value="F:protein serine/threonine kinase activity"/>
    <property type="evidence" value="ECO:0007669"/>
    <property type="project" value="TreeGrafter"/>
</dbReference>
<dbReference type="Proteomes" id="UP000619788">
    <property type="component" value="Unassembled WGS sequence"/>
</dbReference>
<dbReference type="InterPro" id="IPR000719">
    <property type="entry name" value="Prot_kinase_dom"/>
</dbReference>
<sequence length="601" mass="64057">MPDIAPLRPGDPPRLGNFELKGRLGEGGQGVVYLGESDEGERAAVKLLHVRFTGEAHARSRFARELAAARRVEAFCTARVLDADLDGETPYIASELIDGPSLRQVVERDGPLEGEALTKLAIGTVTALAAIHHAGIAHRDFKPDNVLLAADGPRVVDFGISKIIDESGTITTRAVGTPAYMAPEQIAGERVGFAADVFAWGSTMIFTATGRSPFGRETIVATLNRVVNHEADVSGLPEDLRPIVAACLAKDQKRRPSADEVLRRLLGHPAEDAEVSDEVLAEGVQAATVDLTRTDMPARSARRRPLVLTGLAAAGVAAAVALVQLAPTFGDDVKPTPAPSPSPTATPTPSTGSALLDRIRKTGQLRVGYRKGLPGVAHSPREGDPLEGFEIDVARRIAEELGVPEDGLTFVPVGQAERASALERRRVDLVISTFSITGQRSTQVAFAGPYYLAHRDILVRAGAGITRAEHLRGKVVCVPAGSTAAVALKDKGIAFETVEEDDMSRCAEKVSDGSADALVGDDLVIAGFGARREGLKIAGVKLTDDRYGIGLRLGDPVACEKINEIVADAYRDGVVKQWLARHFATVDFRYETERPRPESCR</sequence>
<dbReference type="EMBL" id="BOOJ01000012">
    <property type="protein sequence ID" value="GIH90527.1"/>
    <property type="molecule type" value="Genomic_DNA"/>
</dbReference>
<dbReference type="Pfam" id="PF00497">
    <property type="entry name" value="SBP_bac_3"/>
    <property type="match status" value="1"/>
</dbReference>
<dbReference type="GO" id="GO:0005524">
    <property type="term" value="F:ATP binding"/>
    <property type="evidence" value="ECO:0007669"/>
    <property type="project" value="UniProtKB-KW"/>
</dbReference>
<keyword evidence="10" id="KW-1185">Reference proteome</keyword>
<evidence type="ECO:0000256" key="4">
    <source>
        <dbReference type="ARBA" id="ARBA00022741"/>
    </source>
</evidence>
<dbReference type="InterPro" id="IPR008271">
    <property type="entry name" value="Ser/Thr_kinase_AS"/>
</dbReference>
<evidence type="ECO:0000256" key="2">
    <source>
        <dbReference type="ARBA" id="ARBA00022679"/>
    </source>
</evidence>
<dbReference type="InterPro" id="IPR018313">
    <property type="entry name" value="SBP_3_CS"/>
</dbReference>
<keyword evidence="4" id="KW-0547">Nucleotide-binding</keyword>
<dbReference type="AlphaFoldDB" id="A0A8J3WJB7"/>
<dbReference type="PANTHER" id="PTHR43289">
    <property type="entry name" value="MITOGEN-ACTIVATED PROTEIN KINASE KINASE KINASE 20-RELATED"/>
    <property type="match status" value="1"/>
</dbReference>
<feature type="compositionally biased region" description="Pro residues" evidence="7">
    <location>
        <begin position="336"/>
        <end position="346"/>
    </location>
</feature>
<feature type="domain" description="Protein kinase" evidence="8">
    <location>
        <begin position="18"/>
        <end position="271"/>
    </location>
</feature>
<evidence type="ECO:0000313" key="9">
    <source>
        <dbReference type="EMBL" id="GIH90527.1"/>
    </source>
</evidence>
<feature type="region of interest" description="Disordered" evidence="7">
    <location>
        <begin position="332"/>
        <end position="355"/>
    </location>
</feature>
<dbReference type="InterPro" id="IPR001638">
    <property type="entry name" value="Solute-binding_3/MltF_N"/>
</dbReference>
<evidence type="ECO:0000256" key="3">
    <source>
        <dbReference type="ARBA" id="ARBA00022729"/>
    </source>
</evidence>
<keyword evidence="6" id="KW-0067">ATP-binding</keyword>
<dbReference type="Pfam" id="PF00069">
    <property type="entry name" value="Pkinase"/>
    <property type="match status" value="1"/>
</dbReference>
<dbReference type="PROSITE" id="PS01039">
    <property type="entry name" value="SBP_BACTERIAL_3"/>
    <property type="match status" value="1"/>
</dbReference>
<reference evidence="9 10" key="1">
    <citation type="submission" date="2021-01" db="EMBL/GenBank/DDBJ databases">
        <title>Whole genome shotgun sequence of Planobispora siamensis NBRC 107568.</title>
        <authorList>
            <person name="Komaki H."/>
            <person name="Tamura T."/>
        </authorList>
    </citation>
    <scope>NUCLEOTIDE SEQUENCE [LARGE SCALE GENOMIC DNA]</scope>
    <source>
        <strain evidence="9 10">NBRC 107568</strain>
    </source>
</reference>
<organism evidence="9 10">
    <name type="scientific">Planobispora siamensis</name>
    <dbReference type="NCBI Taxonomy" id="936338"/>
    <lineage>
        <taxon>Bacteria</taxon>
        <taxon>Bacillati</taxon>
        <taxon>Actinomycetota</taxon>
        <taxon>Actinomycetes</taxon>
        <taxon>Streptosporangiales</taxon>
        <taxon>Streptosporangiaceae</taxon>
        <taxon>Planobispora</taxon>
    </lineage>
</organism>
<dbReference type="Gene3D" id="3.30.200.20">
    <property type="entry name" value="Phosphorylase Kinase, domain 1"/>
    <property type="match status" value="1"/>
</dbReference>
<proteinExistence type="inferred from homology"/>
<gene>
    <name evidence="9" type="ORF">Psi01_11570</name>
</gene>
<dbReference type="Gene3D" id="1.10.510.10">
    <property type="entry name" value="Transferase(Phosphotransferase) domain 1"/>
    <property type="match status" value="1"/>
</dbReference>
<protein>
    <recommendedName>
        <fullName evidence="8">Protein kinase domain-containing protein</fullName>
    </recommendedName>
</protein>
<dbReference type="SUPFAM" id="SSF53850">
    <property type="entry name" value="Periplasmic binding protein-like II"/>
    <property type="match status" value="1"/>
</dbReference>
<evidence type="ECO:0000256" key="1">
    <source>
        <dbReference type="ARBA" id="ARBA00010333"/>
    </source>
</evidence>
<dbReference type="RefSeq" id="WP_204062883.1">
    <property type="nucleotide sequence ID" value="NZ_BOOJ01000012.1"/>
</dbReference>
<comment type="similarity">
    <text evidence="1">Belongs to the bacterial solute-binding protein 3 family.</text>
</comment>
<dbReference type="SUPFAM" id="SSF56112">
    <property type="entry name" value="Protein kinase-like (PK-like)"/>
    <property type="match status" value="1"/>
</dbReference>